<name>A0A2G8KHV6_STIJA</name>
<keyword evidence="3" id="KW-1185">Reference proteome</keyword>
<evidence type="ECO:0000313" key="2">
    <source>
        <dbReference type="EMBL" id="PIK47577.1"/>
    </source>
</evidence>
<dbReference type="AlphaFoldDB" id="A0A2G8KHV6"/>
<feature type="compositionally biased region" description="Basic residues" evidence="1">
    <location>
        <begin position="187"/>
        <end position="198"/>
    </location>
</feature>
<evidence type="ECO:0000313" key="3">
    <source>
        <dbReference type="Proteomes" id="UP000230750"/>
    </source>
</evidence>
<organism evidence="2 3">
    <name type="scientific">Stichopus japonicus</name>
    <name type="common">Sea cucumber</name>
    <dbReference type="NCBI Taxonomy" id="307972"/>
    <lineage>
        <taxon>Eukaryota</taxon>
        <taxon>Metazoa</taxon>
        <taxon>Echinodermata</taxon>
        <taxon>Eleutherozoa</taxon>
        <taxon>Echinozoa</taxon>
        <taxon>Holothuroidea</taxon>
        <taxon>Aspidochirotacea</taxon>
        <taxon>Aspidochirotida</taxon>
        <taxon>Stichopodidae</taxon>
        <taxon>Apostichopus</taxon>
    </lineage>
</organism>
<feature type="region of interest" description="Disordered" evidence="1">
    <location>
        <begin position="167"/>
        <end position="198"/>
    </location>
</feature>
<sequence>MTQAKLAQIMASLKGVSTKQGNQAQVSLLPGQHQAVLYNTTVQQRPQQVSAATLQQLLQLQQQQQQQQTQQQQQQQQPAPNITITQDQLAQATSGSPLRVREMLAEKNSPTDSTQSSETAVTSTNMLSQFTQLQGLQSGIQPISIVPQQTLSHQQLQAQLAYRKQQQQQLLHAQQRQQANQQAAAKSKAKKSKVPLLK</sequence>
<dbReference type="Proteomes" id="UP000230750">
    <property type="component" value="Unassembled WGS sequence"/>
</dbReference>
<dbReference type="EMBL" id="MRZV01000573">
    <property type="protein sequence ID" value="PIK47577.1"/>
    <property type="molecule type" value="Genomic_DNA"/>
</dbReference>
<accession>A0A2G8KHV6</accession>
<comment type="caution">
    <text evidence="2">The sequence shown here is derived from an EMBL/GenBank/DDBJ whole genome shotgun (WGS) entry which is preliminary data.</text>
</comment>
<protein>
    <submittedName>
        <fullName evidence="2">Uncharacterized protein</fullName>
    </submittedName>
</protein>
<feature type="compositionally biased region" description="Low complexity" evidence="1">
    <location>
        <begin position="167"/>
        <end position="186"/>
    </location>
</feature>
<evidence type="ECO:0000256" key="1">
    <source>
        <dbReference type="SAM" id="MobiDB-lite"/>
    </source>
</evidence>
<gene>
    <name evidence="2" type="ORF">BSL78_15564</name>
</gene>
<proteinExistence type="predicted"/>
<reference evidence="2 3" key="1">
    <citation type="journal article" date="2017" name="PLoS Biol.">
        <title>The sea cucumber genome provides insights into morphological evolution and visceral regeneration.</title>
        <authorList>
            <person name="Zhang X."/>
            <person name="Sun L."/>
            <person name="Yuan J."/>
            <person name="Sun Y."/>
            <person name="Gao Y."/>
            <person name="Zhang L."/>
            <person name="Li S."/>
            <person name="Dai H."/>
            <person name="Hamel J.F."/>
            <person name="Liu C."/>
            <person name="Yu Y."/>
            <person name="Liu S."/>
            <person name="Lin W."/>
            <person name="Guo K."/>
            <person name="Jin S."/>
            <person name="Xu P."/>
            <person name="Storey K.B."/>
            <person name="Huan P."/>
            <person name="Zhang T."/>
            <person name="Zhou Y."/>
            <person name="Zhang J."/>
            <person name="Lin C."/>
            <person name="Li X."/>
            <person name="Xing L."/>
            <person name="Huo D."/>
            <person name="Sun M."/>
            <person name="Wang L."/>
            <person name="Mercier A."/>
            <person name="Li F."/>
            <person name="Yang H."/>
            <person name="Xiang J."/>
        </authorList>
    </citation>
    <scope>NUCLEOTIDE SEQUENCE [LARGE SCALE GENOMIC DNA]</scope>
    <source>
        <strain evidence="2">Shaxun</strain>
        <tissue evidence="2">Muscle</tissue>
    </source>
</reference>